<dbReference type="InterPro" id="IPR019196">
    <property type="entry name" value="ABC_transp_unknown"/>
</dbReference>
<keyword evidence="1" id="KW-0812">Transmembrane</keyword>
<sequence>MKQSKRTRLQSRLNSLLSLVLLLVLFGLFAWASTQYTIEQDWTRTGRHSLSEASRQVLQQLDQPVRITAYARDDMALREAIRSYVNRYRRFKDDISLEFVNPERVPDQVRELGVSVNGELILRYGERKEHVKNINEETLTNALRRLVRGSERLLVFMSGHGERNPQGEANHDLGAWASQLTDSGFAIQRIDLNRAQTLPDNISALVLAGPEVEVFPGEIAIIREYIENGGNLLWLSDPGAQQGLEKLAPDLGIELQDGVVIDFAGQMLGIDDPTIVLTTPGLYGDSAITADFEYASIYPVAGGITARPSSDWTATPFVTSGDHTWLETGELNEEVSFNQGEEVQGPINIAMALTRELEHGQQRVAVIRDGDFLSNSYYQNGGNLELGNRIVNWLSADDEMISIPARTAPDNQLQLSNTAAVVIGFGFLLVLPAGLFACGLIIWWRRRRR</sequence>
<reference evidence="4" key="1">
    <citation type="submission" date="2022-08" db="EMBL/GenBank/DDBJ databases">
        <title>Genomic Encyclopedia of Type Strains, Phase III (KMG-III): the genomes of soil and plant-associated and newly described type strains.</title>
        <authorList>
            <person name="Whitman W."/>
        </authorList>
    </citation>
    <scope>NUCLEOTIDE SEQUENCE</scope>
    <source>
        <strain evidence="4">HMT 1</strain>
    </source>
</reference>
<dbReference type="InterPro" id="IPR055396">
    <property type="entry name" value="DUF7088"/>
</dbReference>
<proteinExistence type="predicted"/>
<evidence type="ECO:0000259" key="3">
    <source>
        <dbReference type="Pfam" id="PF23357"/>
    </source>
</evidence>
<accession>A0AAE3HJ80</accession>
<evidence type="ECO:0000259" key="2">
    <source>
        <dbReference type="Pfam" id="PF09822"/>
    </source>
</evidence>
<dbReference type="Pfam" id="PF23357">
    <property type="entry name" value="DUF7088"/>
    <property type="match status" value="1"/>
</dbReference>
<dbReference type="Proteomes" id="UP001204445">
    <property type="component" value="Unassembled WGS sequence"/>
</dbReference>
<feature type="transmembrane region" description="Helical" evidence="1">
    <location>
        <begin position="419"/>
        <end position="444"/>
    </location>
</feature>
<dbReference type="SUPFAM" id="SSF52317">
    <property type="entry name" value="Class I glutamine amidotransferase-like"/>
    <property type="match status" value="1"/>
</dbReference>
<protein>
    <submittedName>
        <fullName evidence="4">ABC-type uncharacterized transport system involved in gliding motility auxiliary subunit</fullName>
    </submittedName>
</protein>
<keyword evidence="1" id="KW-1133">Transmembrane helix</keyword>
<dbReference type="EMBL" id="JANUCT010000007">
    <property type="protein sequence ID" value="MCS3903285.1"/>
    <property type="molecule type" value="Genomic_DNA"/>
</dbReference>
<dbReference type="Pfam" id="PF09822">
    <property type="entry name" value="ABC_transp_aux"/>
    <property type="match status" value="1"/>
</dbReference>
<name>A0AAE3HJ80_9GAMM</name>
<feature type="domain" description="DUF7088" evidence="3">
    <location>
        <begin position="46"/>
        <end position="111"/>
    </location>
</feature>
<evidence type="ECO:0000313" key="4">
    <source>
        <dbReference type="EMBL" id="MCS3903285.1"/>
    </source>
</evidence>
<dbReference type="RefSeq" id="WP_259054938.1">
    <property type="nucleotide sequence ID" value="NZ_JANUCT010000007.1"/>
</dbReference>
<evidence type="ECO:0000313" key="5">
    <source>
        <dbReference type="Proteomes" id="UP001204445"/>
    </source>
</evidence>
<organism evidence="4 5">
    <name type="scientific">Methylohalomonas lacus</name>
    <dbReference type="NCBI Taxonomy" id="398773"/>
    <lineage>
        <taxon>Bacteria</taxon>
        <taxon>Pseudomonadati</taxon>
        <taxon>Pseudomonadota</taxon>
        <taxon>Gammaproteobacteria</taxon>
        <taxon>Methylohalomonadales</taxon>
        <taxon>Methylohalomonadaceae</taxon>
        <taxon>Methylohalomonas</taxon>
    </lineage>
</organism>
<gene>
    <name evidence="4" type="ORF">J2T55_001305</name>
</gene>
<feature type="domain" description="ABC-type uncharacterised transport system" evidence="2">
    <location>
        <begin position="154"/>
        <end position="381"/>
    </location>
</feature>
<comment type="caution">
    <text evidence="4">The sequence shown here is derived from an EMBL/GenBank/DDBJ whole genome shotgun (WGS) entry which is preliminary data.</text>
</comment>
<evidence type="ECO:0000256" key="1">
    <source>
        <dbReference type="SAM" id="Phobius"/>
    </source>
</evidence>
<keyword evidence="5" id="KW-1185">Reference proteome</keyword>
<keyword evidence="1" id="KW-0472">Membrane</keyword>
<dbReference type="InterPro" id="IPR029062">
    <property type="entry name" value="Class_I_gatase-like"/>
</dbReference>
<dbReference type="AlphaFoldDB" id="A0AAE3HJ80"/>